<dbReference type="InterPro" id="IPR004960">
    <property type="entry name" value="LipA_acyltrans"/>
</dbReference>
<protein>
    <submittedName>
        <fullName evidence="9">Lipid A biosynthesis acyltransferase</fullName>
    </submittedName>
</protein>
<evidence type="ECO:0000256" key="7">
    <source>
        <dbReference type="SAM" id="Phobius"/>
    </source>
</evidence>
<dbReference type="AlphaFoldDB" id="A0A3N2QCK2"/>
<dbReference type="EMBL" id="RARA01000022">
    <property type="protein sequence ID" value="ROT47534.1"/>
    <property type="molecule type" value="Genomic_DNA"/>
</dbReference>
<keyword evidence="7" id="KW-0812">Transmembrane</keyword>
<dbReference type="Proteomes" id="UP000270927">
    <property type="component" value="Unassembled WGS sequence"/>
</dbReference>
<organism evidence="9 10">
    <name type="scientific">Candidatus Cardinium hertigii</name>
    <dbReference type="NCBI Taxonomy" id="247481"/>
    <lineage>
        <taxon>Bacteria</taxon>
        <taxon>Pseudomonadati</taxon>
        <taxon>Bacteroidota</taxon>
        <taxon>Cytophagia</taxon>
        <taxon>Cytophagales</taxon>
        <taxon>Amoebophilaceae</taxon>
        <taxon>Candidatus Cardinium</taxon>
    </lineage>
</organism>
<dbReference type="EMBL" id="RARA01000022">
    <property type="protein sequence ID" value="ROT47527.1"/>
    <property type="molecule type" value="Genomic_DNA"/>
</dbReference>
<comment type="caution">
    <text evidence="9">The sequence shown here is derived from an EMBL/GenBank/DDBJ whole genome shotgun (WGS) entry which is preliminary data.</text>
</comment>
<dbReference type="CDD" id="cd07984">
    <property type="entry name" value="LPLAT_LABLAT-like"/>
    <property type="match status" value="1"/>
</dbReference>
<keyword evidence="7" id="KW-1133">Transmembrane helix</keyword>
<dbReference type="PANTHER" id="PTHR30606">
    <property type="entry name" value="LIPID A BIOSYNTHESIS LAUROYL ACYLTRANSFERASE"/>
    <property type="match status" value="1"/>
</dbReference>
<name>A0A3N2QCK2_9BACT</name>
<keyword evidence="2" id="KW-1003">Cell membrane</keyword>
<keyword evidence="5 7" id="KW-0472">Membrane</keyword>
<proteinExistence type="predicted"/>
<reference evidence="9 10" key="1">
    <citation type="submission" date="2018-09" db="EMBL/GenBank/DDBJ databases">
        <title>Comparative Genomics of Wolbachia-Cardinium Dual Endosymbiosis in a Plant-Parasitic Nematode.</title>
        <authorList>
            <person name="Brown A.M.V."/>
            <person name="Wasala S.K."/>
            <person name="Howe D.K."/>
            <person name="Peetz A.B."/>
            <person name="Zasada I.A."/>
            <person name="Denver D.R."/>
        </authorList>
    </citation>
    <scope>NUCLEOTIDE SEQUENCE [LARGE SCALE GENOMIC DNA]</scope>
    <source>
        <strain evidence="9 10">Pp_1</strain>
    </source>
</reference>
<evidence type="ECO:0000256" key="2">
    <source>
        <dbReference type="ARBA" id="ARBA00022475"/>
    </source>
</evidence>
<gene>
    <name evidence="8" type="ORF">EDM02_02035</name>
    <name evidence="9" type="ORF">EDM02_02100</name>
</gene>
<feature type="transmembrane region" description="Helical" evidence="7">
    <location>
        <begin position="17"/>
        <end position="35"/>
    </location>
</feature>
<comment type="subcellular location">
    <subcellularLocation>
        <location evidence="1">Cell inner membrane</location>
    </subcellularLocation>
</comment>
<dbReference type="Pfam" id="PF03279">
    <property type="entry name" value="Lip_A_acyltrans"/>
    <property type="match status" value="1"/>
</dbReference>
<evidence type="ECO:0000313" key="9">
    <source>
        <dbReference type="EMBL" id="ROT47534.1"/>
    </source>
</evidence>
<evidence type="ECO:0000256" key="4">
    <source>
        <dbReference type="ARBA" id="ARBA00022679"/>
    </source>
</evidence>
<dbReference type="GO" id="GO:0005886">
    <property type="term" value="C:plasma membrane"/>
    <property type="evidence" value="ECO:0007669"/>
    <property type="project" value="UniProtKB-SubCell"/>
</dbReference>
<dbReference type="PANTHER" id="PTHR30606:SF10">
    <property type="entry name" value="PHOSPHATIDYLINOSITOL MANNOSIDE ACYLTRANSFERASE"/>
    <property type="match status" value="1"/>
</dbReference>
<dbReference type="RefSeq" id="WP_123662651.1">
    <property type="nucleotide sequence ID" value="NZ_RARA01000022.1"/>
</dbReference>
<evidence type="ECO:0000313" key="10">
    <source>
        <dbReference type="Proteomes" id="UP000270927"/>
    </source>
</evidence>
<sequence>MCICIVAYLLSALPLRLLYLISDLLFIVIYYLVGYRKKIVAQNLQNAFATKTAQEHKQIAKAFYQYLCDLFVEHIKALTITPQELLQHVTVSNREILENKQGKSILLVSGHFGNWEWIAHALALQTFYTICAGYQPLHHKGIDQLVMRLRTRFQRKAIQNIALLKYMLTYQGPPQAIAWLIDQAPLRKEHGYWTTFLAQPTAVSLTIARLAQKCNLPIFYVQIHQMQRGQYQAKLILLTKDPASLSVEEIAELYTRRLEKDILENPALWLWSHRRWK</sequence>
<accession>A0A3N2QCK2</accession>
<keyword evidence="10" id="KW-1185">Reference proteome</keyword>
<keyword evidence="4 9" id="KW-0808">Transferase</keyword>
<keyword evidence="3" id="KW-0997">Cell inner membrane</keyword>
<dbReference type="GO" id="GO:0016746">
    <property type="term" value="F:acyltransferase activity"/>
    <property type="evidence" value="ECO:0007669"/>
    <property type="project" value="UniProtKB-KW"/>
</dbReference>
<evidence type="ECO:0000256" key="5">
    <source>
        <dbReference type="ARBA" id="ARBA00023136"/>
    </source>
</evidence>
<evidence type="ECO:0000256" key="3">
    <source>
        <dbReference type="ARBA" id="ARBA00022519"/>
    </source>
</evidence>
<dbReference type="GO" id="GO:0009247">
    <property type="term" value="P:glycolipid biosynthetic process"/>
    <property type="evidence" value="ECO:0007669"/>
    <property type="project" value="UniProtKB-ARBA"/>
</dbReference>
<evidence type="ECO:0000256" key="6">
    <source>
        <dbReference type="ARBA" id="ARBA00023315"/>
    </source>
</evidence>
<keyword evidence="6 9" id="KW-0012">Acyltransferase</keyword>
<evidence type="ECO:0000313" key="8">
    <source>
        <dbReference type="EMBL" id="ROT47527.1"/>
    </source>
</evidence>
<evidence type="ECO:0000256" key="1">
    <source>
        <dbReference type="ARBA" id="ARBA00004533"/>
    </source>
</evidence>
<dbReference type="OrthoDB" id="9801955at2"/>